<evidence type="ECO:0000313" key="1">
    <source>
        <dbReference type="EMBL" id="MEW7079051.1"/>
    </source>
</evidence>
<accession>A0ABV3NIZ5</accession>
<proteinExistence type="predicted"/>
<keyword evidence="2" id="KW-1185">Reference proteome</keyword>
<evidence type="ECO:0000313" key="2">
    <source>
        <dbReference type="Proteomes" id="UP001555176"/>
    </source>
</evidence>
<dbReference type="Proteomes" id="UP001555176">
    <property type="component" value="Unassembled WGS sequence"/>
</dbReference>
<comment type="caution">
    <text evidence="1">The sequence shown here is derived from an EMBL/GenBank/DDBJ whole genome shotgun (WGS) entry which is preliminary data.</text>
</comment>
<organism evidence="1 2">
    <name type="scientific">Heyndrickxia faecalis</name>
    <dbReference type="NCBI Taxonomy" id="2824910"/>
    <lineage>
        <taxon>Bacteria</taxon>
        <taxon>Bacillati</taxon>
        <taxon>Bacillota</taxon>
        <taxon>Bacilli</taxon>
        <taxon>Bacillales</taxon>
        <taxon>Bacillaceae</taxon>
        <taxon>Heyndrickxia</taxon>
    </lineage>
</organism>
<dbReference type="RefSeq" id="WP_142743391.1">
    <property type="nucleotide sequence ID" value="NZ_JBCNCR010000017.1"/>
</dbReference>
<reference evidence="1 2" key="1">
    <citation type="submission" date="2024-04" db="EMBL/GenBank/DDBJ databases">
        <title>Bacterial genomes from commercial probiotics.</title>
        <authorList>
            <person name="Brady R."/>
            <person name="Call G.B."/>
            <person name="Chaston J.M."/>
        </authorList>
    </citation>
    <scope>NUCLEOTIDE SEQUENCE [LARGE SCALE GENOMIC DNA]</scope>
    <source>
        <strain evidence="2">gbc_m</strain>
    </source>
</reference>
<gene>
    <name evidence="1" type="ORF">ABC651_08290</name>
</gene>
<name>A0ABV3NIZ5_9BACI</name>
<dbReference type="EMBL" id="JBDGII010000018">
    <property type="protein sequence ID" value="MEW7079051.1"/>
    <property type="molecule type" value="Genomic_DNA"/>
</dbReference>
<sequence>MQSFHPFFFGKKVPVRASRPNQPGFARQTLKSAQRRVRPEKRGAPTKIEIAKKHNNVGVMRNEI</sequence>
<protein>
    <submittedName>
        <fullName evidence="1">Uncharacterized protein</fullName>
    </submittedName>
</protein>